<feature type="region of interest" description="Disordered" evidence="1">
    <location>
        <begin position="1339"/>
        <end position="1424"/>
    </location>
</feature>
<gene>
    <name evidence="2" type="ORF">SCF082_LOCUS39124</name>
</gene>
<keyword evidence="2" id="KW-0378">Hydrolase</keyword>
<feature type="compositionally biased region" description="Polar residues" evidence="1">
    <location>
        <begin position="1059"/>
        <end position="1073"/>
    </location>
</feature>
<reference evidence="2 3" key="1">
    <citation type="submission" date="2024-02" db="EMBL/GenBank/DDBJ databases">
        <authorList>
            <person name="Chen Y."/>
            <person name="Shah S."/>
            <person name="Dougan E. K."/>
            <person name="Thang M."/>
            <person name="Chan C."/>
        </authorList>
    </citation>
    <scope>NUCLEOTIDE SEQUENCE [LARGE SCALE GENOMIC DNA]</scope>
</reference>
<sequence>MPEESPRWGVTPRYHTNVPWATYLGAESDFEETESDLPWPDLEPQKVSDEATAQWVRWQRAQRLAEPTVLIYQLPQADTVSSVGLQRAKAVEDTLRALPLWQSLCGEMPISSLVSAVTSELHRTVSGTEWSDSTVPGKVARCDTCEEEESTDGACFDGVQADIRLDGNGTEASLLRGAARAAPGATQPEELKELIDLETLTRIFEVEKSAERSPDTLERWLPKDAFSVRGSSFTFALNPTRADTLWRALVLDEVHESRLPLSAAALRSNMEDARRGERLPAGQWSAAAEVEAMKKDNGQAAELLTELPTLPVGAAICFVCARRFPCVPDCANPLLSWVRAYDPERHLVLGLTADTLEEMLGWKTFEQRYVAPLAERMQVAVRQEVHADTALPFGAHVFLLRRSPLSHVYANECTVLELLCASPCMTALTCYSIEWRHLHDRSLAQDAFMNRVGLPDPPQWSQQPRQRHDDEPLVTLSSWVRAMARRVEAQVGRDWVFGFTSWNLLFRSSLNLARTTDAYARTFYDEDEHAWVQPTGNHLEAAAKQLLGALQATYIDVTGQSRAVKGDVTKLRYVRGLQPMARKLLKNIRHTAQGLPGTQDARKRMRFEIQAMRIKYGVPLFVTFTPDEAHQLLFVRMSRVREVDPARSATLAQDFPAGGIDFPPMSTAATTPFETQFSLPMSWADRREILARDPLASVDGFRVLTHLMLKHLFGDIFRFSEEKLQTLRRAYQEYHAHVCHASYAGQTNAEIQTRIEAAEKSWPEHEYDRVMTAPAAYQLRRANGHNLDAEASEWKRTYLEEDVVALQLLKQHHYHPYSESAQARVPLAGCQKSDRPGLCKSEFPRTQWLCNHTTVLCPCKLKTYGMPSTGRKNRLGSLHGPCNNEWLNGCAPAMLAGLRGANCDVQVPYRLPYSCDTCGSKLLPEERRAIALAAQRAQDAQTGYCADYCAKNQPMGFAEIKEFQKGHDQLHARLTGHSIEQIGKRHATRFLSDAYLKGVVRGQVECCNLRAQHHDQAVVSAERISTAGFESFPGAKVADAALASYKAAVAQADAIWQQPSQCRGPGQRQNPYETQDPKEAQRAIKLARAKRNRTVPSSNSEAAVMAGTWQAEAHNVARAVDEFLADCRQRQTCNSEQLQFLQKVCRRLQAEAITGQDRGGVRAETKKRKAPELADERVLSEARKEAAEANEEELRGLRAWWGKYAPSSPTSSAHASDMNSDQKSWRRLHRFETACRAAREKQDDFRVYLETAEGPATTLVPWRMPKLKSFEPSSALSSLGLGEGALAKFQALGVRELAEVKELEIQDRITDLEEIGLTRLQVRRLQALAKEAQKAAQEAAQAAAQEAPQEAAQEATQEAAQEATQEAAQEAAQEAQETQAALAGESADPAGESRTPPESEEHKELDIEAPPPPPPPRRPLDADALGGFMGALRRRSSSPPAIRRRSLSVRFRSVSSSAQGYEFEANCRREILEWMDGWACELSPKALGIQCHDCDLVLKLSFGIPRAGLLPKFFRFITPTSGKCQKESLLFFEMKSRARQLDHALEQLRTRKRLAEEAKSVPEAGLHLLALVALAKSDVEGRRTLQRWAERAQAEEGDLSVVVVDPEDWSLEAKERRARRIPKVPRGTSLFNNDYYQRKLETEDRQVYEGRYLGVVQVYKEQQAFGYLCPKEPQNLPLEVQRAVRENKGRALYFRGADLTDGTQCLRRGSKVEFQVYRDNHSAGACNISMALSRWP</sequence>
<dbReference type="EMBL" id="CAXAMM010038940">
    <property type="protein sequence ID" value="CAK9082316.1"/>
    <property type="molecule type" value="Genomic_DNA"/>
</dbReference>
<keyword evidence="3" id="KW-1185">Reference proteome</keyword>
<feature type="compositionally biased region" description="Basic and acidic residues" evidence="1">
    <location>
        <begin position="1395"/>
        <end position="1406"/>
    </location>
</feature>
<accession>A0ABP0Q228</accession>
<proteinExistence type="predicted"/>
<keyword evidence="2" id="KW-0067">ATP-binding</keyword>
<dbReference type="GO" id="GO:0004386">
    <property type="term" value="F:helicase activity"/>
    <property type="evidence" value="ECO:0007669"/>
    <property type="project" value="UniProtKB-KW"/>
</dbReference>
<feature type="region of interest" description="Disordered" evidence="1">
    <location>
        <begin position="1156"/>
        <end position="1181"/>
    </location>
</feature>
<protein>
    <submittedName>
        <fullName evidence="2">ATP-dependent DNA helicase</fullName>
    </submittedName>
</protein>
<keyword evidence="2" id="KW-0347">Helicase</keyword>
<evidence type="ECO:0000313" key="3">
    <source>
        <dbReference type="Proteomes" id="UP001642464"/>
    </source>
</evidence>
<feature type="compositionally biased region" description="Basic and acidic residues" evidence="1">
    <location>
        <begin position="1159"/>
        <end position="1181"/>
    </location>
</feature>
<evidence type="ECO:0000313" key="2">
    <source>
        <dbReference type="EMBL" id="CAK9082316.1"/>
    </source>
</evidence>
<feature type="region of interest" description="Disordered" evidence="1">
    <location>
        <begin position="1059"/>
        <end position="1078"/>
    </location>
</feature>
<organism evidence="2 3">
    <name type="scientific">Durusdinium trenchii</name>
    <dbReference type="NCBI Taxonomy" id="1381693"/>
    <lineage>
        <taxon>Eukaryota</taxon>
        <taxon>Sar</taxon>
        <taxon>Alveolata</taxon>
        <taxon>Dinophyceae</taxon>
        <taxon>Suessiales</taxon>
        <taxon>Symbiodiniaceae</taxon>
        <taxon>Durusdinium</taxon>
    </lineage>
</organism>
<name>A0ABP0Q228_9DINO</name>
<keyword evidence="2" id="KW-0547">Nucleotide-binding</keyword>
<comment type="caution">
    <text evidence="2">The sequence shown here is derived from an EMBL/GenBank/DDBJ whole genome shotgun (WGS) entry which is preliminary data.</text>
</comment>
<evidence type="ECO:0000256" key="1">
    <source>
        <dbReference type="SAM" id="MobiDB-lite"/>
    </source>
</evidence>
<feature type="compositionally biased region" description="Low complexity" evidence="1">
    <location>
        <begin position="1339"/>
        <end position="1383"/>
    </location>
</feature>
<dbReference type="Proteomes" id="UP001642464">
    <property type="component" value="Unassembled WGS sequence"/>
</dbReference>